<keyword evidence="1" id="KW-0472">Membrane</keyword>
<keyword evidence="1" id="KW-1133">Transmembrane helix</keyword>
<dbReference type="KEGG" id="sapo:SAPIO_CDS8361"/>
<protein>
    <recommendedName>
        <fullName evidence="2">Acyltransferase 3 domain-containing protein</fullName>
    </recommendedName>
</protein>
<dbReference type="Pfam" id="PF01757">
    <property type="entry name" value="Acyl_transf_3"/>
    <property type="match status" value="1"/>
</dbReference>
<proteinExistence type="predicted"/>
<organism evidence="3 4">
    <name type="scientific">Pseudallescheria apiosperma</name>
    <name type="common">Scedosporium apiospermum</name>
    <dbReference type="NCBI Taxonomy" id="563466"/>
    <lineage>
        <taxon>Eukaryota</taxon>
        <taxon>Fungi</taxon>
        <taxon>Dikarya</taxon>
        <taxon>Ascomycota</taxon>
        <taxon>Pezizomycotina</taxon>
        <taxon>Sordariomycetes</taxon>
        <taxon>Hypocreomycetidae</taxon>
        <taxon>Microascales</taxon>
        <taxon>Microascaceae</taxon>
        <taxon>Scedosporium</taxon>
    </lineage>
</organism>
<feature type="transmembrane region" description="Helical" evidence="1">
    <location>
        <begin position="104"/>
        <end position="123"/>
    </location>
</feature>
<feature type="transmembrane region" description="Helical" evidence="1">
    <location>
        <begin position="12"/>
        <end position="34"/>
    </location>
</feature>
<dbReference type="VEuPathDB" id="FungiDB:SAPIO_CDS8361"/>
<accession>A0A084FZG4</accession>
<dbReference type="EMBL" id="JOWA01000121">
    <property type="protein sequence ID" value="KEZ40476.1"/>
    <property type="molecule type" value="Genomic_DNA"/>
</dbReference>
<dbReference type="InterPro" id="IPR002656">
    <property type="entry name" value="Acyl_transf_3_dom"/>
</dbReference>
<feature type="transmembrane region" description="Helical" evidence="1">
    <location>
        <begin position="293"/>
        <end position="311"/>
    </location>
</feature>
<keyword evidence="1" id="KW-0812">Transmembrane</keyword>
<comment type="caution">
    <text evidence="3">The sequence shown here is derived from an EMBL/GenBank/DDBJ whole genome shotgun (WGS) entry which is preliminary data.</text>
</comment>
<dbReference type="InterPro" id="IPR050879">
    <property type="entry name" value="Acyltransferase_3"/>
</dbReference>
<reference evidence="3 4" key="1">
    <citation type="journal article" date="2014" name="Genome Announc.">
        <title>Draft genome sequence of the pathogenic fungus Scedosporium apiospermum.</title>
        <authorList>
            <person name="Vandeputte P."/>
            <person name="Ghamrawi S."/>
            <person name="Rechenmann M."/>
            <person name="Iltis A."/>
            <person name="Giraud S."/>
            <person name="Fleury M."/>
            <person name="Thornton C."/>
            <person name="Delhaes L."/>
            <person name="Meyer W."/>
            <person name="Papon N."/>
            <person name="Bouchara J.P."/>
        </authorList>
    </citation>
    <scope>NUCLEOTIDE SEQUENCE [LARGE SCALE GENOMIC DNA]</scope>
    <source>
        <strain evidence="3 4">IHEM 14462</strain>
    </source>
</reference>
<dbReference type="GO" id="GO:0016747">
    <property type="term" value="F:acyltransferase activity, transferring groups other than amino-acyl groups"/>
    <property type="evidence" value="ECO:0007669"/>
    <property type="project" value="InterPro"/>
</dbReference>
<sequence length="451" mass="51719">MASHVPPDIDGLRGIAAFVVVWHHSSLLYFSWAIHHPWNEHETKVFVQLPIIRLFLAGLPAVCIFFVISGYAISLRLLKLSHLGRSTEFAHSLASSLFRRHPRLFMPATFVLLMSAIMSYLGLFPTESWSKAVAQGTRVPPHPDTFYGQLSDWAKHSMSLAYPIRNTINSRDINPYDPNLWTLPVEFGTSMMVFTLLAVTHRFRPFVRMAFNFILVAYFFYRTETNVFLFLCGMSLADIRTYLTLRNEARSELPRRSDDIDDDDNGIRRKKPRRYIFGNRWAQFYHSSLTRRIAAIFGVLFCMYALSIPEFGKTLGEDPFFKPLLGLVPHFYRATHFWIPLGAVGLVAIVDYNSFLQAVFNSRVAQYLGKISFALYLIHGPLIWSYGAWLAPHFIPTAEDVSTARYGFGVALCYLLWWPVAIYEADLVTRLVDVKSVAFARWVYNKLIVSS</sequence>
<name>A0A084FZG4_PSEDA</name>
<evidence type="ECO:0000259" key="2">
    <source>
        <dbReference type="Pfam" id="PF01757"/>
    </source>
</evidence>
<feature type="transmembrane region" description="Helical" evidence="1">
    <location>
        <begin position="331"/>
        <end position="352"/>
    </location>
</feature>
<feature type="transmembrane region" description="Helical" evidence="1">
    <location>
        <begin position="403"/>
        <end position="423"/>
    </location>
</feature>
<evidence type="ECO:0000313" key="3">
    <source>
        <dbReference type="EMBL" id="KEZ40476.1"/>
    </source>
</evidence>
<feature type="domain" description="Acyltransferase 3" evidence="2">
    <location>
        <begin position="8"/>
        <end position="423"/>
    </location>
</feature>
<dbReference type="PANTHER" id="PTHR23028">
    <property type="entry name" value="ACETYLTRANSFERASE"/>
    <property type="match status" value="1"/>
</dbReference>
<feature type="transmembrane region" description="Helical" evidence="1">
    <location>
        <begin position="373"/>
        <end position="391"/>
    </location>
</feature>
<feature type="transmembrane region" description="Helical" evidence="1">
    <location>
        <begin position="180"/>
        <end position="199"/>
    </location>
</feature>
<dbReference type="Proteomes" id="UP000028545">
    <property type="component" value="Unassembled WGS sequence"/>
</dbReference>
<dbReference type="HOGENOM" id="CLU_005679_13_0_1"/>
<dbReference type="AlphaFoldDB" id="A0A084FZG4"/>
<feature type="transmembrane region" description="Helical" evidence="1">
    <location>
        <begin position="54"/>
        <end position="78"/>
    </location>
</feature>
<dbReference type="PANTHER" id="PTHR23028:SF134">
    <property type="entry name" value="PUTATIVE (AFU_ORTHOLOGUE AFUA_4G08520)-RELATED"/>
    <property type="match status" value="1"/>
</dbReference>
<gene>
    <name evidence="3" type="ORF">SAPIO_CDS8361</name>
</gene>
<keyword evidence="4" id="KW-1185">Reference proteome</keyword>
<evidence type="ECO:0000256" key="1">
    <source>
        <dbReference type="SAM" id="Phobius"/>
    </source>
</evidence>
<dbReference type="OMA" id="PYDPNLW"/>
<evidence type="ECO:0000313" key="4">
    <source>
        <dbReference type="Proteomes" id="UP000028545"/>
    </source>
</evidence>
<dbReference type="RefSeq" id="XP_016640275.1">
    <property type="nucleotide sequence ID" value="XM_016790012.1"/>
</dbReference>
<dbReference type="GeneID" id="27727433"/>
<dbReference type="OrthoDB" id="5819582at2759"/>